<dbReference type="GO" id="GO:0051726">
    <property type="term" value="P:regulation of cell cycle"/>
    <property type="evidence" value="ECO:0007669"/>
    <property type="project" value="TreeGrafter"/>
</dbReference>
<proteinExistence type="predicted"/>
<dbReference type="GO" id="GO:0005634">
    <property type="term" value="C:nucleus"/>
    <property type="evidence" value="ECO:0007669"/>
    <property type="project" value="TreeGrafter"/>
</dbReference>
<accession>A0A199VUE7</accession>
<gene>
    <name evidence="2" type="ORF">ACMD2_17353</name>
</gene>
<feature type="compositionally biased region" description="Basic and acidic residues" evidence="1">
    <location>
        <begin position="161"/>
        <end position="174"/>
    </location>
</feature>
<evidence type="ECO:0000256" key="1">
    <source>
        <dbReference type="SAM" id="MobiDB-lite"/>
    </source>
</evidence>
<organism evidence="2 3">
    <name type="scientific">Ananas comosus</name>
    <name type="common">Pineapple</name>
    <name type="synonym">Ananas ananas</name>
    <dbReference type="NCBI Taxonomy" id="4615"/>
    <lineage>
        <taxon>Eukaryota</taxon>
        <taxon>Viridiplantae</taxon>
        <taxon>Streptophyta</taxon>
        <taxon>Embryophyta</taxon>
        <taxon>Tracheophyta</taxon>
        <taxon>Spermatophyta</taxon>
        <taxon>Magnoliopsida</taxon>
        <taxon>Liliopsida</taxon>
        <taxon>Poales</taxon>
        <taxon>Bromeliaceae</taxon>
        <taxon>Bromelioideae</taxon>
        <taxon>Ananas</taxon>
    </lineage>
</organism>
<evidence type="ECO:0000313" key="3">
    <source>
        <dbReference type="Proteomes" id="UP000092600"/>
    </source>
</evidence>
<dbReference type="InterPro" id="IPR036322">
    <property type="entry name" value="WD40_repeat_dom_sf"/>
</dbReference>
<dbReference type="PANTHER" id="PTHR22715">
    <property type="entry name" value="TRANSFORMING GROWTH FACTOR BETA REGULATED GENE 1"/>
    <property type="match status" value="1"/>
</dbReference>
<dbReference type="Proteomes" id="UP000092600">
    <property type="component" value="Unassembled WGS sequence"/>
</dbReference>
<dbReference type="PANTHER" id="PTHR22715:SF1">
    <property type="entry name" value="DNA BINDING PROTEIN"/>
    <property type="match status" value="1"/>
</dbReference>
<sequence length="1006" mass="112412">MENSRDEDLEITSVGSLYHGQWDKKYWSSSRLFGFRNPFVQRLLRELAVDVNRAPERCSLSPKLYDSGLQSDHKDAANAVNNESLRQSGCELEKDGKYGAVQQATSVDEGQCHPMLANNKLPEEVEHSDCVVEKHVISQEESKYYRDFRFPSVENIPYSAGHREGSPREIKDSLQEVSSSPSSSNPGSDKMDLDSEGQELAKFMMACLLPQAIPLLKKTYVRRKYRRENHEADFEQKVGDFHLTGDISQGEFEANNIVQRSEEKMSGKNDSGTSVQDSSECKKTTVKPSDNYCLPNNEQSSERSNEVKYVIPDSLEDDPSVFNVRANKSSPADYCETIHGYPNEIKQNFEPSKLPFSIKEGVVEPSNLESCEYNGVVKPFNELEKGDLFLSDSLLAGLEEEFNGDSAGDKNEISYWELNYQRTDCADHILSINPASHEHDSLQHLCNDKNSFRKDLSVPPPEGNCKPTGNDITEQYANDLLPCSEYTSLDEREFSRITNSGRMLDKSQDDLESSIQHKLVNFDVPNVPEFTDVCAGNLHQMKRNVPEQSRKCALKEFSCPDAKQLADMATDNDHKDLCHDKPCKRSHFDELSSHDAESLAALDRSMELVGCFLHPSSILSISLSSNDHSLQISVLCGLLEDSAKSLYIYVVPLQEQSGICPSFTGYTSLMLPPLEGPFKGNLTFERAGLQFTPDGHSLILLNSIKVPYCRKHSVACLCPMCKLDQCDDNAVKIVRVNFGYVSPLIKLTTDEKVCCILVCEPNWLIAVQESGKLHVWTMNLEWSTNSEEYVLPSFDDLPCPMLELKRVTNANSLVIGHNGIGGFGLWDISKRACLASFSAPGNIVFQIIPVGFCSLQNYGILFTNNNEEESLKEMMAKDLSKEAAEIPVLISSGEDAAVWLMVSAASVTEVQHDLQVKDHSIRWWRLALLAKNLVFMGSMLDPRASVVAASAEYGFVGTFDGLLYKWELSTGRKYADMCCFKCGSVPCIGVDARSDEVAFIRYLSID</sequence>
<protein>
    <recommendedName>
        <fullName evidence="4">FYR C-terminal domain-containing protein</fullName>
    </recommendedName>
</protein>
<dbReference type="SUPFAM" id="SSF50978">
    <property type="entry name" value="WD40 repeat-like"/>
    <property type="match status" value="1"/>
</dbReference>
<dbReference type="STRING" id="4615.A0A199VUE7"/>
<dbReference type="AlphaFoldDB" id="A0A199VUE7"/>
<evidence type="ECO:0008006" key="4">
    <source>
        <dbReference type="Google" id="ProtNLM"/>
    </source>
</evidence>
<reference evidence="2 3" key="1">
    <citation type="journal article" date="2016" name="DNA Res.">
        <title>The draft genome of MD-2 pineapple using hybrid error correction of long reads.</title>
        <authorList>
            <person name="Redwan R.M."/>
            <person name="Saidin A."/>
            <person name="Kumar S.V."/>
        </authorList>
    </citation>
    <scope>NUCLEOTIDE SEQUENCE [LARGE SCALE GENOMIC DNA]</scope>
    <source>
        <strain evidence="3">cv. MD2</strain>
        <tissue evidence="2">Leaf</tissue>
    </source>
</reference>
<name>A0A199VUE7_ANACO</name>
<dbReference type="InterPro" id="IPR040092">
    <property type="entry name" value="TBRG1"/>
</dbReference>
<comment type="caution">
    <text evidence="2">The sequence shown here is derived from an EMBL/GenBank/DDBJ whole genome shotgun (WGS) entry which is preliminary data.</text>
</comment>
<feature type="region of interest" description="Disordered" evidence="1">
    <location>
        <begin position="257"/>
        <end position="305"/>
    </location>
</feature>
<dbReference type="EMBL" id="LSRQ01000834">
    <property type="protein sequence ID" value="OAY80613.1"/>
    <property type="molecule type" value="Genomic_DNA"/>
</dbReference>
<evidence type="ECO:0000313" key="2">
    <source>
        <dbReference type="EMBL" id="OAY80613.1"/>
    </source>
</evidence>
<feature type="compositionally biased region" description="Low complexity" evidence="1">
    <location>
        <begin position="178"/>
        <end position="188"/>
    </location>
</feature>
<feature type="compositionally biased region" description="Polar residues" evidence="1">
    <location>
        <begin position="268"/>
        <end position="278"/>
    </location>
</feature>
<feature type="region of interest" description="Disordered" evidence="1">
    <location>
        <begin position="156"/>
        <end position="193"/>
    </location>
</feature>